<accession>A0A7C9CR05</accession>
<feature type="region of interest" description="Disordered" evidence="1">
    <location>
        <begin position="1"/>
        <end position="35"/>
    </location>
</feature>
<organism evidence="2">
    <name type="scientific">Opuntia streptacantha</name>
    <name type="common">Prickly pear cactus</name>
    <name type="synonym">Opuntia cardona</name>
    <dbReference type="NCBI Taxonomy" id="393608"/>
    <lineage>
        <taxon>Eukaryota</taxon>
        <taxon>Viridiplantae</taxon>
        <taxon>Streptophyta</taxon>
        <taxon>Embryophyta</taxon>
        <taxon>Tracheophyta</taxon>
        <taxon>Spermatophyta</taxon>
        <taxon>Magnoliopsida</taxon>
        <taxon>eudicotyledons</taxon>
        <taxon>Gunneridae</taxon>
        <taxon>Pentapetalae</taxon>
        <taxon>Caryophyllales</taxon>
        <taxon>Cactineae</taxon>
        <taxon>Cactaceae</taxon>
        <taxon>Opuntioideae</taxon>
        <taxon>Opuntia</taxon>
    </lineage>
</organism>
<protein>
    <submittedName>
        <fullName evidence="2">Uncharacterized protein</fullName>
    </submittedName>
</protein>
<evidence type="ECO:0000313" key="2">
    <source>
        <dbReference type="EMBL" id="MBA4618709.1"/>
    </source>
</evidence>
<proteinExistence type="predicted"/>
<dbReference type="AlphaFoldDB" id="A0A7C9CR05"/>
<dbReference type="EMBL" id="GISG01021849">
    <property type="protein sequence ID" value="MBA4618709.1"/>
    <property type="molecule type" value="Transcribed_RNA"/>
</dbReference>
<evidence type="ECO:0000256" key="1">
    <source>
        <dbReference type="SAM" id="MobiDB-lite"/>
    </source>
</evidence>
<reference evidence="2" key="2">
    <citation type="submission" date="2020-07" db="EMBL/GenBank/DDBJ databases">
        <authorList>
            <person name="Vera ALvarez R."/>
            <person name="Arias-Moreno D.M."/>
            <person name="Jimenez-Jacinto V."/>
            <person name="Jimenez-Bremont J.F."/>
            <person name="Swaminathan K."/>
            <person name="Moose S.P."/>
            <person name="Guerrero-Gonzalez M.L."/>
            <person name="Marino-Ramirez L."/>
            <person name="Landsman D."/>
            <person name="Rodriguez-Kessler M."/>
            <person name="Delgado-Sanchez P."/>
        </authorList>
    </citation>
    <scope>NUCLEOTIDE SEQUENCE</scope>
    <source>
        <tissue evidence="2">Cladode</tissue>
    </source>
</reference>
<reference evidence="2" key="1">
    <citation type="journal article" date="2013" name="J. Plant Res.">
        <title>Effect of fungi and light on seed germination of three Opuntia species from semiarid lands of central Mexico.</title>
        <authorList>
            <person name="Delgado-Sanchez P."/>
            <person name="Jimenez-Bremont J.F."/>
            <person name="Guerrero-Gonzalez Mde L."/>
            <person name="Flores J."/>
        </authorList>
    </citation>
    <scope>NUCLEOTIDE SEQUENCE</scope>
    <source>
        <tissue evidence="2">Cladode</tissue>
    </source>
</reference>
<feature type="compositionally biased region" description="Polar residues" evidence="1">
    <location>
        <begin position="1"/>
        <end position="11"/>
    </location>
</feature>
<name>A0A7C9CR05_OPUST</name>
<sequence length="102" mass="12388">MNSPSVSSASPATGGVDRRRQWRRRRVRQEVGRGQRRIANQNRFLKASSRRRHHRRWRWRRRWWYRPSRRLPFSAELGIFDQRCHSPLYKESKTELGGMGTQ</sequence>